<name>A0A7X0J899_9SPHI</name>
<dbReference type="SUPFAM" id="SSF52833">
    <property type="entry name" value="Thioredoxin-like"/>
    <property type="match status" value="1"/>
</dbReference>
<organism evidence="5 6">
    <name type="scientific">Pedobacter cryoconitis</name>
    <dbReference type="NCBI Taxonomy" id="188932"/>
    <lineage>
        <taxon>Bacteria</taxon>
        <taxon>Pseudomonadati</taxon>
        <taxon>Bacteroidota</taxon>
        <taxon>Sphingobacteriia</taxon>
        <taxon>Sphingobacteriales</taxon>
        <taxon>Sphingobacteriaceae</taxon>
        <taxon>Pedobacter</taxon>
    </lineage>
</organism>
<feature type="chain" id="PRO_5031562895" evidence="4">
    <location>
        <begin position="20"/>
        <end position="217"/>
    </location>
</feature>
<dbReference type="GO" id="GO:0046872">
    <property type="term" value="F:metal ion binding"/>
    <property type="evidence" value="ECO:0007669"/>
    <property type="project" value="UniProtKB-KW"/>
</dbReference>
<dbReference type="EMBL" id="JACHCC010000017">
    <property type="protein sequence ID" value="MBB6502949.1"/>
    <property type="molecule type" value="Genomic_DNA"/>
</dbReference>
<keyword evidence="2" id="KW-0479">Metal-binding</keyword>
<keyword evidence="4" id="KW-0732">Signal</keyword>
<dbReference type="CDD" id="cd02968">
    <property type="entry name" value="SCO"/>
    <property type="match status" value="1"/>
</dbReference>
<dbReference type="Pfam" id="PF02630">
    <property type="entry name" value="SCO1-SenC"/>
    <property type="match status" value="1"/>
</dbReference>
<dbReference type="PANTHER" id="PTHR12151:SF25">
    <property type="entry name" value="LINALOOL DEHYDRATASE_ISOMERASE DOMAIN-CONTAINING PROTEIN"/>
    <property type="match status" value="1"/>
</dbReference>
<sequence length="217" mass="24811">MKKQYTFTCAILLAATLFASSCKEDRKLPIYGVRDTKTIKNPDGTTAVDTIYQTIPAFKFLNQDSVYITNSQFNGKIYVADFFFTSCTSICPIMHRNMKTIFEEFKNNPDVMFLSHTIDFKYDKPSVLKKYAHKLGVDGPKWQFAYGSRDSVYTLAEKSYLVAVNVDSTNRDGYVHQGFLVLIDKDRRIRGAYDGTNPEQVAQLKKDIPVLLAEYKK</sequence>
<proteinExistence type="inferred from homology"/>
<comment type="similarity">
    <text evidence="1">Belongs to the SCO1/2 family.</text>
</comment>
<dbReference type="AlphaFoldDB" id="A0A7X0J899"/>
<keyword evidence="3" id="KW-1015">Disulfide bond</keyword>
<evidence type="ECO:0000313" key="5">
    <source>
        <dbReference type="EMBL" id="MBB6502949.1"/>
    </source>
</evidence>
<dbReference type="PROSITE" id="PS51257">
    <property type="entry name" value="PROKAR_LIPOPROTEIN"/>
    <property type="match status" value="1"/>
</dbReference>
<feature type="binding site" evidence="2">
    <location>
        <position position="87"/>
    </location>
    <ligand>
        <name>Cu cation</name>
        <dbReference type="ChEBI" id="CHEBI:23378"/>
    </ligand>
</feature>
<dbReference type="PANTHER" id="PTHR12151">
    <property type="entry name" value="ELECTRON TRANSPORT PROTIN SCO1/SENC FAMILY MEMBER"/>
    <property type="match status" value="1"/>
</dbReference>
<gene>
    <name evidence="5" type="ORF">HDF25_005134</name>
</gene>
<feature type="binding site" evidence="2">
    <location>
        <position position="91"/>
    </location>
    <ligand>
        <name>Cu cation</name>
        <dbReference type="ChEBI" id="CHEBI:23378"/>
    </ligand>
</feature>
<feature type="signal peptide" evidence="4">
    <location>
        <begin position="1"/>
        <end position="19"/>
    </location>
</feature>
<comment type="caution">
    <text evidence="5">The sequence shown here is derived from an EMBL/GenBank/DDBJ whole genome shotgun (WGS) entry which is preliminary data.</text>
</comment>
<protein>
    <submittedName>
        <fullName evidence="5">Protein SCO1/2</fullName>
    </submittedName>
</protein>
<evidence type="ECO:0000256" key="4">
    <source>
        <dbReference type="SAM" id="SignalP"/>
    </source>
</evidence>
<feature type="disulfide bond" description="Redox-active" evidence="3">
    <location>
        <begin position="87"/>
        <end position="91"/>
    </location>
</feature>
<evidence type="ECO:0000313" key="6">
    <source>
        <dbReference type="Proteomes" id="UP000521017"/>
    </source>
</evidence>
<evidence type="ECO:0000256" key="2">
    <source>
        <dbReference type="PIRSR" id="PIRSR603782-1"/>
    </source>
</evidence>
<evidence type="ECO:0000256" key="3">
    <source>
        <dbReference type="PIRSR" id="PIRSR603782-2"/>
    </source>
</evidence>
<reference evidence="5 6" key="1">
    <citation type="submission" date="2020-08" db="EMBL/GenBank/DDBJ databases">
        <title>Genomic Encyclopedia of Type Strains, Phase IV (KMG-V): Genome sequencing to study the core and pangenomes of soil and plant-associated prokaryotes.</title>
        <authorList>
            <person name="Whitman W."/>
        </authorList>
    </citation>
    <scope>NUCLEOTIDE SEQUENCE [LARGE SCALE GENOMIC DNA]</scope>
    <source>
        <strain evidence="5 6">M2T3</strain>
    </source>
</reference>
<dbReference type="Gene3D" id="3.40.30.10">
    <property type="entry name" value="Glutaredoxin"/>
    <property type="match status" value="1"/>
</dbReference>
<dbReference type="InterPro" id="IPR003782">
    <property type="entry name" value="SCO1/SenC"/>
</dbReference>
<dbReference type="RefSeq" id="WP_184629188.1">
    <property type="nucleotide sequence ID" value="NZ_JACHCC010000017.1"/>
</dbReference>
<dbReference type="InterPro" id="IPR036249">
    <property type="entry name" value="Thioredoxin-like_sf"/>
</dbReference>
<feature type="binding site" evidence="2">
    <location>
        <position position="176"/>
    </location>
    <ligand>
        <name>Cu cation</name>
        <dbReference type="ChEBI" id="CHEBI:23378"/>
    </ligand>
</feature>
<accession>A0A7X0J899</accession>
<keyword evidence="2" id="KW-0186">Copper</keyword>
<evidence type="ECO:0000256" key="1">
    <source>
        <dbReference type="ARBA" id="ARBA00010996"/>
    </source>
</evidence>
<dbReference type="Proteomes" id="UP000521017">
    <property type="component" value="Unassembled WGS sequence"/>
</dbReference>